<evidence type="ECO:0000313" key="12">
    <source>
        <dbReference type="EMBL" id="CAJ0949292.1"/>
    </source>
</evidence>
<evidence type="ECO:0000256" key="2">
    <source>
        <dbReference type="ARBA" id="ARBA00010744"/>
    </source>
</evidence>
<sequence>MPRVTHSVTDAINPVCPQLFTIDAAYAASITAVMASTVSNTSKLEKPVSLIWGCELNEQKRTFVFKVSDDDKSEHQLALRTVCLGDKAKDEFHVVEIVPQAVEGSDAQPVPIATLKPSILPMATMMGIELTPPITFRLKAGSGPVYISGQHIALEEDYTWAEEEEEEEEVEEEEDEDPESPPKAVKRPAASKKGSQAKKKKMDKDDKEDESSEEDSPAKKFNACNQGKHRVTKRGPALSYLMFTLVTQGPRHRWSLESCLCDSSPATTLRFTYDHGQVISLVVIVGCSQSAVSRHLNGKSVGRKQCGRKRCTTRRGDRTLRKIVEKDRFQTLGNLRKQWTESGVETSRATVHRRVQEMGYRCRIPQVKPLLNHKQQQRRLTWATEKQHWTVAKWSQVLFSDESKFCMSFGNQGARVWRKTGEKEMPKCLKSSVKYPQSVMVWGAMSAAGVGPLCFIKGRVNAASYQEILEHFMLPSAEMLYGDEDFIFQHDLAPAHSAKTTGKWFTDHGITVLNWPANSPDLNPIENLWDIVKRKLRDARPNTLDELKAAIEASWASITSQQCHRLIASMPRRIEAVISAKGFPTKY</sequence>
<dbReference type="InterPro" id="IPR047655">
    <property type="entry name" value="Transpos_IS630-like"/>
</dbReference>
<feature type="domain" description="Transposase Tc1-like" evidence="9">
    <location>
        <begin position="317"/>
        <end position="386"/>
    </location>
</feature>
<feature type="domain" description="Tc1-like transposase DDE" evidence="11">
    <location>
        <begin position="396"/>
        <end position="548"/>
    </location>
</feature>
<dbReference type="Pfam" id="PF01498">
    <property type="entry name" value="HTH_Tnp_Tc3_2"/>
    <property type="match status" value="1"/>
</dbReference>
<dbReference type="PANTHER" id="PTHR22747:SF14">
    <property type="entry name" value="NUCLEOPLASMIN-2"/>
    <property type="match status" value="1"/>
</dbReference>
<feature type="domain" description="Nucleoplasmin core" evidence="10">
    <location>
        <begin position="51"/>
        <end position="152"/>
    </location>
</feature>
<evidence type="ECO:0000256" key="5">
    <source>
        <dbReference type="ARBA" id="ARBA00023186"/>
    </source>
</evidence>
<dbReference type="InterPro" id="IPR002492">
    <property type="entry name" value="Transposase_Tc1-like"/>
</dbReference>
<comment type="subcellular location">
    <subcellularLocation>
        <location evidence="1">Nucleus</location>
    </subcellularLocation>
</comment>
<name>A0ABN9LW27_9NEOB</name>
<keyword evidence="5" id="KW-0143">Chaperone</keyword>
<dbReference type="SUPFAM" id="SSF69203">
    <property type="entry name" value="Nucleoplasmin-like core domain"/>
    <property type="match status" value="1"/>
</dbReference>
<comment type="similarity">
    <text evidence="2">Belongs to the nucleoplasmin family.</text>
</comment>
<dbReference type="Gene3D" id="3.30.420.10">
    <property type="entry name" value="Ribonuclease H-like superfamily/Ribonuclease H"/>
    <property type="match status" value="1"/>
</dbReference>
<evidence type="ECO:0000259" key="11">
    <source>
        <dbReference type="Pfam" id="PF13358"/>
    </source>
</evidence>
<proteinExistence type="inferred from homology"/>
<organism evidence="12 13">
    <name type="scientific">Ranitomeya imitator</name>
    <name type="common">mimic poison frog</name>
    <dbReference type="NCBI Taxonomy" id="111125"/>
    <lineage>
        <taxon>Eukaryota</taxon>
        <taxon>Metazoa</taxon>
        <taxon>Chordata</taxon>
        <taxon>Craniata</taxon>
        <taxon>Vertebrata</taxon>
        <taxon>Euteleostomi</taxon>
        <taxon>Amphibia</taxon>
        <taxon>Batrachia</taxon>
        <taxon>Anura</taxon>
        <taxon>Neobatrachia</taxon>
        <taxon>Hyloidea</taxon>
        <taxon>Dendrobatidae</taxon>
        <taxon>Dendrobatinae</taxon>
        <taxon>Ranitomeya</taxon>
    </lineage>
</organism>
<dbReference type="Proteomes" id="UP001176940">
    <property type="component" value="Unassembled WGS sequence"/>
</dbReference>
<keyword evidence="6" id="KW-0539">Nucleus</keyword>
<dbReference type="NCBIfam" id="NF033545">
    <property type="entry name" value="transpos_IS630"/>
    <property type="match status" value="1"/>
</dbReference>
<dbReference type="InterPro" id="IPR036397">
    <property type="entry name" value="RNaseH_sf"/>
</dbReference>
<accession>A0ABN9LW27</accession>
<feature type="compositionally biased region" description="Acidic residues" evidence="8">
    <location>
        <begin position="206"/>
        <end position="215"/>
    </location>
</feature>
<feature type="compositionally biased region" description="Basic residues" evidence="8">
    <location>
        <begin position="184"/>
        <end position="201"/>
    </location>
</feature>
<evidence type="ECO:0000256" key="1">
    <source>
        <dbReference type="ARBA" id="ARBA00004123"/>
    </source>
</evidence>
<keyword evidence="3" id="KW-0217">Developmental protein</keyword>
<dbReference type="Gene3D" id="2.60.120.340">
    <property type="entry name" value="Nucleoplasmin core domain"/>
    <property type="match status" value="1"/>
</dbReference>
<evidence type="ECO:0000256" key="6">
    <source>
        <dbReference type="ARBA" id="ARBA00023242"/>
    </source>
</evidence>
<dbReference type="Pfam" id="PF03066">
    <property type="entry name" value="Nucleoplasmin"/>
    <property type="match status" value="1"/>
</dbReference>
<evidence type="ECO:0008006" key="14">
    <source>
        <dbReference type="Google" id="ProtNLM"/>
    </source>
</evidence>
<evidence type="ECO:0000313" key="13">
    <source>
        <dbReference type="Proteomes" id="UP001176940"/>
    </source>
</evidence>
<dbReference type="Pfam" id="PF13358">
    <property type="entry name" value="DDE_3"/>
    <property type="match status" value="1"/>
</dbReference>
<dbReference type="InterPro" id="IPR024057">
    <property type="entry name" value="Nucleoplasmin_core_dom"/>
</dbReference>
<evidence type="ECO:0000256" key="4">
    <source>
        <dbReference type="ARBA" id="ARBA00022853"/>
    </source>
</evidence>
<evidence type="ECO:0000256" key="3">
    <source>
        <dbReference type="ARBA" id="ARBA00022473"/>
    </source>
</evidence>
<comment type="caution">
    <text evidence="12">The sequence shown here is derived from an EMBL/GenBank/DDBJ whole genome shotgun (WGS) entry which is preliminary data.</text>
</comment>
<keyword evidence="7" id="KW-0278">Fertilization</keyword>
<keyword evidence="4" id="KW-0156">Chromatin regulator</keyword>
<evidence type="ECO:0000259" key="10">
    <source>
        <dbReference type="Pfam" id="PF03066"/>
    </source>
</evidence>
<dbReference type="EMBL" id="CAUEEQ010029920">
    <property type="protein sequence ID" value="CAJ0949292.1"/>
    <property type="molecule type" value="Genomic_DNA"/>
</dbReference>
<keyword evidence="13" id="KW-1185">Reference proteome</keyword>
<dbReference type="InterPro" id="IPR036824">
    <property type="entry name" value="Nucleoplasmin_core_dom_sf"/>
</dbReference>
<feature type="compositionally biased region" description="Acidic residues" evidence="8">
    <location>
        <begin position="160"/>
        <end position="179"/>
    </location>
</feature>
<protein>
    <recommendedName>
        <fullName evidence="14">Transposase</fullName>
    </recommendedName>
</protein>
<dbReference type="PANTHER" id="PTHR22747">
    <property type="entry name" value="NUCLEOPLASMIN"/>
    <property type="match status" value="1"/>
</dbReference>
<gene>
    <name evidence="12" type="ORF">RIMI_LOCUS12552976</name>
</gene>
<feature type="region of interest" description="Disordered" evidence="8">
    <location>
        <begin position="160"/>
        <end position="228"/>
    </location>
</feature>
<dbReference type="InterPro" id="IPR004301">
    <property type="entry name" value="Nucleoplasmin"/>
</dbReference>
<dbReference type="InterPro" id="IPR038717">
    <property type="entry name" value="Tc1-like_DDE_dom"/>
</dbReference>
<reference evidence="12" key="1">
    <citation type="submission" date="2023-07" db="EMBL/GenBank/DDBJ databases">
        <authorList>
            <person name="Stuckert A."/>
        </authorList>
    </citation>
    <scope>NUCLEOTIDE SEQUENCE</scope>
</reference>
<evidence type="ECO:0000256" key="7">
    <source>
        <dbReference type="ARBA" id="ARBA00023279"/>
    </source>
</evidence>
<evidence type="ECO:0000259" key="9">
    <source>
        <dbReference type="Pfam" id="PF01498"/>
    </source>
</evidence>
<evidence type="ECO:0000256" key="8">
    <source>
        <dbReference type="SAM" id="MobiDB-lite"/>
    </source>
</evidence>